<comment type="caution">
    <text evidence="1">The sequence shown here is derived from an EMBL/GenBank/DDBJ whole genome shotgun (WGS) entry which is preliminary data.</text>
</comment>
<reference evidence="1" key="1">
    <citation type="submission" date="2022-07" db="EMBL/GenBank/DDBJ databases">
        <title>Fungi with potential for degradation of polypropylene.</title>
        <authorList>
            <person name="Gostincar C."/>
        </authorList>
    </citation>
    <scope>NUCLEOTIDE SEQUENCE</scope>
    <source>
        <strain evidence="1">EXF-13308</strain>
    </source>
</reference>
<keyword evidence="2" id="KW-1185">Reference proteome</keyword>
<dbReference type="EMBL" id="JANBVO010000019">
    <property type="protein sequence ID" value="KAJ9143440.1"/>
    <property type="molecule type" value="Genomic_DNA"/>
</dbReference>
<organism evidence="1 2">
    <name type="scientific">Pleurostoma richardsiae</name>
    <dbReference type="NCBI Taxonomy" id="41990"/>
    <lineage>
        <taxon>Eukaryota</taxon>
        <taxon>Fungi</taxon>
        <taxon>Dikarya</taxon>
        <taxon>Ascomycota</taxon>
        <taxon>Pezizomycotina</taxon>
        <taxon>Sordariomycetes</taxon>
        <taxon>Sordariomycetidae</taxon>
        <taxon>Calosphaeriales</taxon>
        <taxon>Pleurostomataceae</taxon>
        <taxon>Pleurostoma</taxon>
    </lineage>
</organism>
<proteinExistence type="predicted"/>
<protein>
    <submittedName>
        <fullName evidence="1">Uncharacterized protein</fullName>
    </submittedName>
</protein>
<sequence>MCQVFHHIRVCALCGAISGVSNFEYRPCRYQRLAGQCDSTAGRRSAARVEVVHTPLHPNQCYECVFHFARLVGMSPEGKLIVTVIVNDDEEPTP</sequence>
<name>A0AA38VHQ9_9PEZI</name>
<evidence type="ECO:0000313" key="1">
    <source>
        <dbReference type="EMBL" id="KAJ9143440.1"/>
    </source>
</evidence>
<dbReference type="Proteomes" id="UP001174694">
    <property type="component" value="Unassembled WGS sequence"/>
</dbReference>
<gene>
    <name evidence="1" type="ORF">NKR23_g6703</name>
</gene>
<dbReference type="AlphaFoldDB" id="A0AA38VHQ9"/>
<evidence type="ECO:0000313" key="2">
    <source>
        <dbReference type="Proteomes" id="UP001174694"/>
    </source>
</evidence>
<accession>A0AA38VHQ9</accession>